<sequence length="412" mass="45280">MSKRFFLLLLCMALPALASAGSVNIDASFRPDPAKPFENKFRNDTPNRALCAAHPAYCASLNIHSLFMPVTFSAKEPIRAGHSQRNGPMIKLPGWSDLQVTHSQTGATDVLRVRIKGIGATYYTFRSVEDLTGIGGSWGHARLWGSTWLTAPPCTGVSYLSGVGHNWANFFWIFPNDETMCSKQANFDLDQGFVINYANTGNVIFAYELETPNPLKMEAGLYTGQVTYTVGPGQQIDFGDVMLPSDSTFQIVFTLTVEHTLKVEIPPGGNRIQLEPQGGWQAWLNQGRKPARLFRDQTFNLSASSRFKMQLECGTGQIGDTCAVKNAAGDLVPLDVLVSLPNGMTNTDGAAVNRLPLRVSGTGSELFQPSFYVDRRPATLHFEVQREGVEEMLKREGETWSGSVSVIWDSEV</sequence>
<evidence type="ECO:0000313" key="3">
    <source>
        <dbReference type="Proteomes" id="UP001154860"/>
    </source>
</evidence>
<gene>
    <name evidence="2" type="ORF">JWR99_24940</name>
</gene>
<reference evidence="2 3" key="1">
    <citation type="journal article" date="2021" name="Int. J. Syst. Evol. Microbiol.">
        <title>Pseudomonas lactucae sp. nov., a pathogen causing bacterial rot of lettuce in Japan.</title>
        <authorList>
            <person name="Sawada H."/>
            <person name="Fujikawa T."/>
            <person name="Satou M."/>
        </authorList>
    </citation>
    <scope>NUCLEOTIDE SEQUENCE [LARGE SCALE GENOMIC DNA]</scope>
    <source>
        <strain evidence="2 3">MAFF 301381</strain>
    </source>
</reference>
<accession>A0A9X0YF64</accession>
<protein>
    <submittedName>
        <fullName evidence="2">Uncharacterized protein</fullName>
    </submittedName>
</protein>
<name>A0A9X0YF64_9PSED</name>
<keyword evidence="3" id="KW-1185">Reference proteome</keyword>
<dbReference type="AlphaFoldDB" id="A0A9X0YF64"/>
<feature type="chain" id="PRO_5040728337" evidence="1">
    <location>
        <begin position="19"/>
        <end position="412"/>
    </location>
</feature>
<evidence type="ECO:0000256" key="1">
    <source>
        <dbReference type="SAM" id="SignalP"/>
    </source>
</evidence>
<evidence type="ECO:0000313" key="2">
    <source>
        <dbReference type="EMBL" id="MBN2979008.1"/>
    </source>
</evidence>
<dbReference type="EMBL" id="JAFHKJ010000133">
    <property type="protein sequence ID" value="MBN2979008.1"/>
    <property type="molecule type" value="Genomic_DNA"/>
</dbReference>
<organism evidence="2 3">
    <name type="scientific">Pseudomonas lactucae</name>
    <dbReference type="NCBI Taxonomy" id="2813360"/>
    <lineage>
        <taxon>Bacteria</taxon>
        <taxon>Pseudomonadati</taxon>
        <taxon>Pseudomonadota</taxon>
        <taxon>Gammaproteobacteria</taxon>
        <taxon>Pseudomonadales</taxon>
        <taxon>Pseudomonadaceae</taxon>
        <taxon>Pseudomonas</taxon>
    </lineage>
</organism>
<keyword evidence="1" id="KW-0732">Signal</keyword>
<feature type="signal peptide" evidence="1">
    <location>
        <begin position="1"/>
        <end position="18"/>
    </location>
</feature>
<comment type="caution">
    <text evidence="2">The sequence shown here is derived from an EMBL/GenBank/DDBJ whole genome shotgun (WGS) entry which is preliminary data.</text>
</comment>
<dbReference type="RefSeq" id="WP_078734535.1">
    <property type="nucleotide sequence ID" value="NZ_JAFHKI010000142.1"/>
</dbReference>
<reference evidence="2 3" key="2">
    <citation type="journal article" date="2023" name="Plant Pathol.">
        <title>Dismantling and reorganizing Pseudomonas marginalis sensu#lato.</title>
        <authorList>
            <person name="Sawada H."/>
            <person name="Fujikawa T."/>
            <person name="Satou M."/>
        </authorList>
    </citation>
    <scope>NUCLEOTIDE SEQUENCE [LARGE SCALE GENOMIC DNA]</scope>
    <source>
        <strain evidence="2 3">MAFF 301381</strain>
    </source>
</reference>
<dbReference type="Proteomes" id="UP001154860">
    <property type="component" value="Unassembled WGS sequence"/>
</dbReference>
<proteinExistence type="predicted"/>